<evidence type="ECO:0000313" key="3">
    <source>
        <dbReference type="Proteomes" id="UP000002051"/>
    </source>
</evidence>
<keyword evidence="3" id="KW-1185">Reference proteome</keyword>
<proteinExistence type="predicted"/>
<protein>
    <submittedName>
        <fullName evidence="1 2">Uncharacterized protein</fullName>
    </submittedName>
</protein>
<dbReference type="EnsemblPlants" id="KEH33480">
    <property type="protein sequence ID" value="KEH33480"/>
    <property type="gene ID" value="MTR_3g040270"/>
</dbReference>
<dbReference type="HOGENOM" id="CLU_2725966_0_0_1"/>
<dbReference type="EMBL" id="CM001219">
    <property type="protein sequence ID" value="KEH33480.1"/>
    <property type="molecule type" value="Genomic_DNA"/>
</dbReference>
<reference evidence="1 3" key="1">
    <citation type="journal article" date="2011" name="Nature">
        <title>The Medicago genome provides insight into the evolution of rhizobial symbioses.</title>
        <authorList>
            <person name="Young N.D."/>
            <person name="Debelle F."/>
            <person name="Oldroyd G.E."/>
            <person name="Geurts R."/>
            <person name="Cannon S.B."/>
            <person name="Udvardi M.K."/>
            <person name="Benedito V.A."/>
            <person name="Mayer K.F."/>
            <person name="Gouzy J."/>
            <person name="Schoof H."/>
            <person name="Van de Peer Y."/>
            <person name="Proost S."/>
            <person name="Cook D.R."/>
            <person name="Meyers B.C."/>
            <person name="Spannagl M."/>
            <person name="Cheung F."/>
            <person name="De Mita S."/>
            <person name="Krishnakumar V."/>
            <person name="Gundlach H."/>
            <person name="Zhou S."/>
            <person name="Mudge J."/>
            <person name="Bharti A.K."/>
            <person name="Murray J.D."/>
            <person name="Naoumkina M.A."/>
            <person name="Rosen B."/>
            <person name="Silverstein K.A."/>
            <person name="Tang H."/>
            <person name="Rombauts S."/>
            <person name="Zhao P.X."/>
            <person name="Zhou P."/>
            <person name="Barbe V."/>
            <person name="Bardou P."/>
            <person name="Bechner M."/>
            <person name="Bellec A."/>
            <person name="Berger A."/>
            <person name="Berges H."/>
            <person name="Bidwell S."/>
            <person name="Bisseling T."/>
            <person name="Choisne N."/>
            <person name="Couloux A."/>
            <person name="Denny R."/>
            <person name="Deshpande S."/>
            <person name="Dai X."/>
            <person name="Doyle J.J."/>
            <person name="Dudez A.M."/>
            <person name="Farmer A.D."/>
            <person name="Fouteau S."/>
            <person name="Franken C."/>
            <person name="Gibelin C."/>
            <person name="Gish J."/>
            <person name="Goldstein S."/>
            <person name="Gonzalez A.J."/>
            <person name="Green P.J."/>
            <person name="Hallab A."/>
            <person name="Hartog M."/>
            <person name="Hua A."/>
            <person name="Humphray S.J."/>
            <person name="Jeong D.H."/>
            <person name="Jing Y."/>
            <person name="Jocker A."/>
            <person name="Kenton S.M."/>
            <person name="Kim D.J."/>
            <person name="Klee K."/>
            <person name="Lai H."/>
            <person name="Lang C."/>
            <person name="Lin S."/>
            <person name="Macmil S.L."/>
            <person name="Magdelenat G."/>
            <person name="Matthews L."/>
            <person name="McCorrison J."/>
            <person name="Monaghan E.L."/>
            <person name="Mun J.H."/>
            <person name="Najar F.Z."/>
            <person name="Nicholson C."/>
            <person name="Noirot C."/>
            <person name="O'Bleness M."/>
            <person name="Paule C.R."/>
            <person name="Poulain J."/>
            <person name="Prion F."/>
            <person name="Qin B."/>
            <person name="Qu C."/>
            <person name="Retzel E.F."/>
            <person name="Riddle C."/>
            <person name="Sallet E."/>
            <person name="Samain S."/>
            <person name="Samson N."/>
            <person name="Sanders I."/>
            <person name="Saurat O."/>
            <person name="Scarpelli C."/>
            <person name="Schiex T."/>
            <person name="Segurens B."/>
            <person name="Severin A.J."/>
            <person name="Sherrier D.J."/>
            <person name="Shi R."/>
            <person name="Sims S."/>
            <person name="Singer S.R."/>
            <person name="Sinharoy S."/>
            <person name="Sterck L."/>
            <person name="Viollet A."/>
            <person name="Wang B.B."/>
            <person name="Wang K."/>
            <person name="Wang M."/>
            <person name="Wang X."/>
            <person name="Warfsmann J."/>
            <person name="Weissenbach J."/>
            <person name="White D.D."/>
            <person name="White J.D."/>
            <person name="Wiley G.B."/>
            <person name="Wincker P."/>
            <person name="Xing Y."/>
            <person name="Yang L."/>
            <person name="Yao Z."/>
            <person name="Ying F."/>
            <person name="Zhai J."/>
            <person name="Zhou L."/>
            <person name="Zuber A."/>
            <person name="Denarie J."/>
            <person name="Dixon R.A."/>
            <person name="May G.D."/>
            <person name="Schwartz D.C."/>
            <person name="Rogers J."/>
            <person name="Quetier F."/>
            <person name="Town C.D."/>
            <person name="Roe B.A."/>
        </authorList>
    </citation>
    <scope>NUCLEOTIDE SEQUENCE [LARGE SCALE GENOMIC DNA]</scope>
    <source>
        <strain evidence="1">A17</strain>
        <strain evidence="2 3">cv. Jemalong A17</strain>
    </source>
</reference>
<dbReference type="AlphaFoldDB" id="A0A072V5M8"/>
<sequence length="72" mass="8249">MATFKMFRKPATERIFPPLLVVKENLPVEGEELTSNFTNSEASFDVICVVSILPIEYDVTLEVTEDEYDFTE</sequence>
<gene>
    <name evidence="1" type="ordered locus">MTR_3g040270</name>
</gene>
<reference evidence="2" key="3">
    <citation type="submission" date="2015-04" db="UniProtKB">
        <authorList>
            <consortium name="EnsemblPlants"/>
        </authorList>
    </citation>
    <scope>IDENTIFICATION</scope>
    <source>
        <strain evidence="2">cv. Jemalong A17</strain>
    </source>
</reference>
<evidence type="ECO:0000313" key="2">
    <source>
        <dbReference type="EnsemblPlants" id="KEH33480"/>
    </source>
</evidence>
<organism evidence="1 3">
    <name type="scientific">Medicago truncatula</name>
    <name type="common">Barrel medic</name>
    <name type="synonym">Medicago tribuloides</name>
    <dbReference type="NCBI Taxonomy" id="3880"/>
    <lineage>
        <taxon>Eukaryota</taxon>
        <taxon>Viridiplantae</taxon>
        <taxon>Streptophyta</taxon>
        <taxon>Embryophyta</taxon>
        <taxon>Tracheophyta</taxon>
        <taxon>Spermatophyta</taxon>
        <taxon>Magnoliopsida</taxon>
        <taxon>eudicotyledons</taxon>
        <taxon>Gunneridae</taxon>
        <taxon>Pentapetalae</taxon>
        <taxon>rosids</taxon>
        <taxon>fabids</taxon>
        <taxon>Fabales</taxon>
        <taxon>Fabaceae</taxon>
        <taxon>Papilionoideae</taxon>
        <taxon>50 kb inversion clade</taxon>
        <taxon>NPAAA clade</taxon>
        <taxon>Hologalegina</taxon>
        <taxon>IRL clade</taxon>
        <taxon>Trifolieae</taxon>
        <taxon>Medicago</taxon>
    </lineage>
</organism>
<name>A0A072V5M8_MEDTR</name>
<reference evidence="1 3" key="2">
    <citation type="journal article" date="2014" name="BMC Genomics">
        <title>An improved genome release (version Mt4.0) for the model legume Medicago truncatula.</title>
        <authorList>
            <person name="Tang H."/>
            <person name="Krishnakumar V."/>
            <person name="Bidwell S."/>
            <person name="Rosen B."/>
            <person name="Chan A."/>
            <person name="Zhou S."/>
            <person name="Gentzbittel L."/>
            <person name="Childs K.L."/>
            <person name="Yandell M."/>
            <person name="Gundlach H."/>
            <person name="Mayer K.F."/>
            <person name="Schwartz D.C."/>
            <person name="Town C.D."/>
        </authorList>
    </citation>
    <scope>GENOME REANNOTATION</scope>
    <source>
        <strain evidence="1">A17</strain>
        <strain evidence="2 3">cv. Jemalong A17</strain>
    </source>
</reference>
<evidence type="ECO:0000313" key="1">
    <source>
        <dbReference type="EMBL" id="KEH33480.1"/>
    </source>
</evidence>
<accession>A0A072V5M8</accession>
<dbReference type="Proteomes" id="UP000002051">
    <property type="component" value="Chromosome 3"/>
</dbReference>